<proteinExistence type="predicted"/>
<evidence type="ECO:0000313" key="3">
    <source>
        <dbReference type="Proteomes" id="UP000231453"/>
    </source>
</evidence>
<protein>
    <submittedName>
        <fullName evidence="2">Uncharacterized protein</fullName>
    </submittedName>
</protein>
<evidence type="ECO:0000256" key="1">
    <source>
        <dbReference type="SAM" id="Phobius"/>
    </source>
</evidence>
<keyword evidence="1" id="KW-0472">Membrane</keyword>
<comment type="caution">
    <text evidence="2">The sequence shown here is derived from an EMBL/GenBank/DDBJ whole genome shotgun (WGS) entry which is preliminary data.</text>
</comment>
<dbReference type="AlphaFoldDB" id="A0A2M7V859"/>
<accession>A0A2M7V859</accession>
<feature type="non-terminal residue" evidence="2">
    <location>
        <position position="323"/>
    </location>
</feature>
<dbReference type="EMBL" id="PFPL01000069">
    <property type="protein sequence ID" value="PIZ94967.1"/>
    <property type="molecule type" value="Genomic_DNA"/>
</dbReference>
<evidence type="ECO:0000313" key="2">
    <source>
        <dbReference type="EMBL" id="PIZ94967.1"/>
    </source>
</evidence>
<sequence length="323" mass="34994">MHKNKFLHRNQSVVNLKGNASRLFSTLSLRPLSYAAKKMALRGSSLFLFCGLIVIPHQLYPSALAFYGTAPSIETNFLSGSKTYDITFDWGGDRPGFSTTPPNLFRGWPGVTDFPIYNVVTSDPNQSVSWVWDKKNTENQPADQIKIIVTMTGNVSTYGGFPPVIIHVPILHFNPDHAMTLPILLSSKEYVTSHTHANNTQGGLLSAPTDSNDHHTLNKADISDFDHDHSATAGEGGVLLAANLPTHNHIIDNVTNLQNALDAKADSVHEHTVDLIRNTSDGTVTAKIGSTSGLGVALASQGHKHTKTDITDFDHDHSATAGE</sequence>
<gene>
    <name evidence="2" type="ORF">COX80_05245</name>
</gene>
<dbReference type="Proteomes" id="UP000231453">
    <property type="component" value="Unassembled WGS sequence"/>
</dbReference>
<name>A0A2M7V859_9BACT</name>
<keyword evidence="1" id="KW-1133">Transmembrane helix</keyword>
<reference evidence="3" key="1">
    <citation type="submission" date="2017-09" db="EMBL/GenBank/DDBJ databases">
        <title>Depth-based differentiation of microbial function through sediment-hosted aquifers and enrichment of novel symbionts in the deep terrestrial subsurface.</title>
        <authorList>
            <person name="Probst A.J."/>
            <person name="Ladd B."/>
            <person name="Jarett J.K."/>
            <person name="Geller-Mcgrath D.E."/>
            <person name="Sieber C.M.K."/>
            <person name="Emerson J.B."/>
            <person name="Anantharaman K."/>
            <person name="Thomas B.C."/>
            <person name="Malmstrom R."/>
            <person name="Stieglmeier M."/>
            <person name="Klingl A."/>
            <person name="Woyke T."/>
            <person name="Ryan C.M."/>
            <person name="Banfield J.F."/>
        </authorList>
    </citation>
    <scope>NUCLEOTIDE SEQUENCE [LARGE SCALE GENOMIC DNA]</scope>
</reference>
<organism evidence="2 3">
    <name type="scientific">Candidatus Magasanikbacteria bacterium CG_4_10_14_0_2_um_filter_33_14</name>
    <dbReference type="NCBI Taxonomy" id="1974636"/>
    <lineage>
        <taxon>Bacteria</taxon>
        <taxon>Candidatus Magasanikiibacteriota</taxon>
    </lineage>
</organism>
<keyword evidence="1" id="KW-0812">Transmembrane</keyword>
<feature type="transmembrane region" description="Helical" evidence="1">
    <location>
        <begin position="46"/>
        <end position="67"/>
    </location>
</feature>